<gene>
    <name evidence="1" type="ORF">M8744_04600</name>
</gene>
<dbReference type="EC" id="2.7.6.2" evidence="1"/>
<reference evidence="1" key="1">
    <citation type="submission" date="2022-06" db="EMBL/GenBank/DDBJ databases">
        <title>Lutimaribacter sp. EGI FJ00013, a novel bacterium isolated from a salt lake sediment enrichment.</title>
        <authorList>
            <person name="Gao L."/>
            <person name="Fang B.-Z."/>
            <person name="Li W.-J."/>
        </authorList>
    </citation>
    <scope>NUCLEOTIDE SEQUENCE</scope>
    <source>
        <strain evidence="1">EGI FJ00013</strain>
    </source>
</reference>
<sequence length="227" mass="24137">MTVKIVRTDTPLLLVGGGEADSATVRCLHALAPEVVAVDSGAATALAAGVMPRAVVGDMDSLDPETRAQIDPARIHTISEQVSTDFDKALRSVVTPLVLGAGFMGARRDHELANYNALVRHAHRPCILVGGDEIVMLAPPDLHLDLAAGTRVSLFPMRPVRGHSHGLRWPIDGIDFAPHGRVGTSNMATGPVRLTFDEPGMLLILPRSALDLTVRVVLALPGWWPAP</sequence>
<keyword evidence="2" id="KW-1185">Reference proteome</keyword>
<keyword evidence="1" id="KW-0808">Transferase</keyword>
<evidence type="ECO:0000313" key="2">
    <source>
        <dbReference type="Proteomes" id="UP001203036"/>
    </source>
</evidence>
<protein>
    <submittedName>
        <fullName evidence="1">Thiamine diphosphokinase</fullName>
        <ecNumber evidence="1">2.7.6.2</ecNumber>
    </submittedName>
</protein>
<proteinExistence type="predicted"/>
<organism evidence="1 2">
    <name type="scientific">Lutimaribacter degradans</name>
    <dbReference type="NCBI Taxonomy" id="2945989"/>
    <lineage>
        <taxon>Bacteria</taxon>
        <taxon>Pseudomonadati</taxon>
        <taxon>Pseudomonadota</taxon>
        <taxon>Alphaproteobacteria</taxon>
        <taxon>Rhodobacterales</taxon>
        <taxon>Roseobacteraceae</taxon>
        <taxon>Lutimaribacter</taxon>
    </lineage>
</organism>
<accession>A0ACC5ZSZ0</accession>
<evidence type="ECO:0000313" key="1">
    <source>
        <dbReference type="EMBL" id="MCM2561416.1"/>
    </source>
</evidence>
<dbReference type="EMBL" id="JAMQGO010000002">
    <property type="protein sequence ID" value="MCM2561416.1"/>
    <property type="molecule type" value="Genomic_DNA"/>
</dbReference>
<name>A0ACC5ZSZ0_9RHOB</name>
<dbReference type="Proteomes" id="UP001203036">
    <property type="component" value="Unassembled WGS sequence"/>
</dbReference>
<comment type="caution">
    <text evidence="1">The sequence shown here is derived from an EMBL/GenBank/DDBJ whole genome shotgun (WGS) entry which is preliminary data.</text>
</comment>